<dbReference type="Proteomes" id="UP000707138">
    <property type="component" value="Unassembled WGS sequence"/>
</dbReference>
<evidence type="ECO:0000313" key="8">
    <source>
        <dbReference type="EMBL" id="MBM6911833.1"/>
    </source>
</evidence>
<feature type="transmembrane region" description="Helical" evidence="7">
    <location>
        <begin position="249"/>
        <end position="274"/>
    </location>
</feature>
<feature type="transmembrane region" description="Helical" evidence="7">
    <location>
        <begin position="61"/>
        <end position="79"/>
    </location>
</feature>
<keyword evidence="6 7" id="KW-0472">Membrane</keyword>
<evidence type="ECO:0000256" key="6">
    <source>
        <dbReference type="ARBA" id="ARBA00023136"/>
    </source>
</evidence>
<feature type="transmembrane region" description="Helical" evidence="7">
    <location>
        <begin position="85"/>
        <end position="104"/>
    </location>
</feature>
<sequence>MGKYARGMILALLIAIPAYWLGNTFPIIGGPVFGILLGMILAGIKRPDTFEPGIKYSGKKVLQYSIILLGFEMNLYNVISVGASSFSVMIFTLLTAFVVALVVGRLLRLDLKMTTLVGAGTAICGGSAIAAVAPVIEAEDKDIAFSISTIFLFNVLAVFIFPFLGHWMGLSDSGFGMWAGTAINDTSSVVAAGYSYSNAAGDYATIVKLTRALMIVPICVIIAGIVIWSKKKAGGAGDSNFKVSRIFPWFILWFVVASIINTTGILAPSVSHFLGQAGKFFIIVAMVAIGLNTNLIHLLKNGVKPIALGFVCWFAVASVSLLVQHSIGLI</sequence>
<feature type="transmembrane region" description="Helical" evidence="7">
    <location>
        <begin position="20"/>
        <end position="41"/>
    </location>
</feature>
<evidence type="ECO:0000256" key="5">
    <source>
        <dbReference type="ARBA" id="ARBA00022989"/>
    </source>
</evidence>
<dbReference type="PANTHER" id="PTHR30106:SF1">
    <property type="entry name" value="UPF0324 MEMBRANE PROTEIN FN0533"/>
    <property type="match status" value="1"/>
</dbReference>
<feature type="transmembrane region" description="Helical" evidence="7">
    <location>
        <begin position="280"/>
        <end position="299"/>
    </location>
</feature>
<keyword evidence="5 7" id="KW-1133">Transmembrane helix</keyword>
<organism evidence="8 9">
    <name type="scientific">Veillonella magna</name>
    <dbReference type="NCBI Taxonomy" id="464322"/>
    <lineage>
        <taxon>Bacteria</taxon>
        <taxon>Bacillati</taxon>
        <taxon>Bacillota</taxon>
        <taxon>Negativicutes</taxon>
        <taxon>Veillonellales</taxon>
        <taxon>Veillonellaceae</taxon>
        <taxon>Veillonella</taxon>
    </lineage>
</organism>
<keyword evidence="4 7" id="KW-0812">Transmembrane</keyword>
<proteinExistence type="inferred from homology"/>
<feature type="transmembrane region" description="Helical" evidence="7">
    <location>
        <begin position="116"/>
        <end position="137"/>
    </location>
</feature>
<name>A0ABS2GEW6_9FIRM</name>
<evidence type="ECO:0000256" key="4">
    <source>
        <dbReference type="ARBA" id="ARBA00022692"/>
    </source>
</evidence>
<evidence type="ECO:0000256" key="3">
    <source>
        <dbReference type="ARBA" id="ARBA00022475"/>
    </source>
</evidence>
<keyword evidence="3" id="KW-1003">Cell membrane</keyword>
<keyword evidence="9" id="KW-1185">Reference proteome</keyword>
<evidence type="ECO:0000313" key="9">
    <source>
        <dbReference type="Proteomes" id="UP000707138"/>
    </source>
</evidence>
<comment type="subcellular location">
    <subcellularLocation>
        <location evidence="1">Cell membrane</location>
        <topology evidence="1">Multi-pass membrane protein</topology>
    </subcellularLocation>
</comment>
<accession>A0ABS2GEW6</accession>
<comment type="similarity">
    <text evidence="2">Belongs to the UPF0324 family.</text>
</comment>
<dbReference type="RefSeq" id="WP_205087153.1">
    <property type="nucleotide sequence ID" value="NZ_JACJLA010000001.1"/>
</dbReference>
<evidence type="ECO:0000256" key="2">
    <source>
        <dbReference type="ARBA" id="ARBA00007977"/>
    </source>
</evidence>
<feature type="transmembrane region" description="Helical" evidence="7">
    <location>
        <begin position="143"/>
        <end position="164"/>
    </location>
</feature>
<evidence type="ECO:0000256" key="1">
    <source>
        <dbReference type="ARBA" id="ARBA00004651"/>
    </source>
</evidence>
<comment type="caution">
    <text evidence="8">The sequence shown here is derived from an EMBL/GenBank/DDBJ whole genome shotgun (WGS) entry which is preliminary data.</text>
</comment>
<protein>
    <submittedName>
        <fullName evidence="8">YeiH family putative sulfate export transporter</fullName>
    </submittedName>
</protein>
<evidence type="ECO:0000256" key="7">
    <source>
        <dbReference type="SAM" id="Phobius"/>
    </source>
</evidence>
<dbReference type="InterPro" id="IPR018383">
    <property type="entry name" value="UPF0324_pro"/>
</dbReference>
<feature type="transmembrane region" description="Helical" evidence="7">
    <location>
        <begin position="306"/>
        <end position="327"/>
    </location>
</feature>
<dbReference type="EMBL" id="JACJLA010000001">
    <property type="protein sequence ID" value="MBM6911833.1"/>
    <property type="molecule type" value="Genomic_DNA"/>
</dbReference>
<reference evidence="8 9" key="1">
    <citation type="journal article" date="2021" name="Sci. Rep.">
        <title>The distribution of antibiotic resistance genes in chicken gut microbiota commensals.</title>
        <authorList>
            <person name="Juricova H."/>
            <person name="Matiasovicova J."/>
            <person name="Kubasova T."/>
            <person name="Cejkova D."/>
            <person name="Rychlik I."/>
        </authorList>
    </citation>
    <scope>NUCLEOTIDE SEQUENCE [LARGE SCALE GENOMIC DNA]</scope>
    <source>
        <strain evidence="8 9">An537</strain>
    </source>
</reference>
<dbReference type="PANTHER" id="PTHR30106">
    <property type="entry name" value="INNER MEMBRANE PROTEIN YEIH-RELATED"/>
    <property type="match status" value="1"/>
</dbReference>
<feature type="transmembrane region" description="Helical" evidence="7">
    <location>
        <begin position="209"/>
        <end position="228"/>
    </location>
</feature>
<gene>
    <name evidence="8" type="ORF">H6A01_00645</name>
</gene>
<dbReference type="Pfam" id="PF03601">
    <property type="entry name" value="Cons_hypoth698"/>
    <property type="match status" value="1"/>
</dbReference>